<dbReference type="AlphaFoldDB" id="E9J9V6"/>
<dbReference type="GO" id="GO:0010032">
    <property type="term" value="P:meiotic chromosome condensation"/>
    <property type="evidence" value="ECO:0007669"/>
    <property type="project" value="TreeGrafter"/>
</dbReference>
<sequence>MKDRITSAHEERSSFSARYLQKQRRQKTISKYSNHDIFQEILILLIDVLLAWKRMLIFLSRQMHLTLYHDNGEEALESAVDDAEAKFVNGALEHEIVTGNGLLVKFVPLVLDVCQYPDKYNNENVLSKMMTMSSEFCEQTVQLLITRLERSPIPGSDQIYADWINCKFLNKVEPWSKYIYGESQDNMNVRRTCVRMLSNLAFRIYCRFSKIVIYERKKEKQKLDKWIQTWMEGEKRDQHLSLILKLCCGLTKYLDTQSLGQQ</sequence>
<dbReference type="GO" id="GO:0000796">
    <property type="term" value="C:condensin complex"/>
    <property type="evidence" value="ECO:0007669"/>
    <property type="project" value="TreeGrafter"/>
</dbReference>
<dbReference type="GO" id="GO:0007076">
    <property type="term" value="P:mitotic chromosome condensation"/>
    <property type="evidence" value="ECO:0007669"/>
    <property type="project" value="InterPro"/>
</dbReference>
<dbReference type="PANTHER" id="PTHR14222">
    <property type="entry name" value="CONDENSIN"/>
    <property type="match status" value="1"/>
</dbReference>
<dbReference type="HOGENOM" id="CLU_1062907_0_0_1"/>
<reference evidence="1" key="1">
    <citation type="journal article" date="2011" name="Proc. Natl. Acad. Sci. U.S.A.">
        <title>The genome of the fire ant Solenopsis invicta.</title>
        <authorList>
            <person name="Wurm Y."/>
            <person name="Wang J."/>
            <person name="Riba-Grognuz O."/>
            <person name="Corona M."/>
            <person name="Nygaard S."/>
            <person name="Hunt B.G."/>
            <person name="Ingram K.K."/>
            <person name="Falquet L."/>
            <person name="Nipitwattanaphon M."/>
            <person name="Gotzek D."/>
            <person name="Dijkstra M.B."/>
            <person name="Oettler J."/>
            <person name="Comtesse F."/>
            <person name="Shih C.J."/>
            <person name="Wu W.J."/>
            <person name="Yang C.C."/>
            <person name="Thomas J."/>
            <person name="Beaudoing E."/>
            <person name="Pradervand S."/>
            <person name="Flegel V."/>
            <person name="Cook E.D."/>
            <person name="Fabbretti R."/>
            <person name="Stockinger H."/>
            <person name="Long L."/>
            <person name="Farmerie W.G."/>
            <person name="Oakey J."/>
            <person name="Boomsma J.J."/>
            <person name="Pamilo P."/>
            <person name="Yi S.V."/>
            <person name="Heinze J."/>
            <person name="Goodisman M.A."/>
            <person name="Farinelli L."/>
            <person name="Harshman K."/>
            <person name="Hulo N."/>
            <person name="Cerutti L."/>
            <person name="Xenarios I."/>
            <person name="Shoemaker D."/>
            <person name="Keller L."/>
        </authorList>
    </citation>
    <scope>NUCLEOTIDE SEQUENCE [LARGE SCALE GENOMIC DNA]</scope>
</reference>
<dbReference type="GO" id="GO:0042393">
    <property type="term" value="F:histone binding"/>
    <property type="evidence" value="ECO:0007669"/>
    <property type="project" value="TreeGrafter"/>
</dbReference>
<dbReference type="InterPro" id="IPR026971">
    <property type="entry name" value="CND1/NCAPD3"/>
</dbReference>
<proteinExistence type="predicted"/>
<feature type="non-terminal residue" evidence="1">
    <location>
        <position position="262"/>
    </location>
</feature>
<dbReference type="EMBL" id="GL769459">
    <property type="protein sequence ID" value="EFZ10397.1"/>
    <property type="molecule type" value="Genomic_DNA"/>
</dbReference>
<protein>
    <submittedName>
        <fullName evidence="1">Uncharacterized protein</fullName>
    </submittedName>
</protein>
<name>E9J9V6_SOLIN</name>
<dbReference type="GO" id="GO:0000779">
    <property type="term" value="C:condensed chromosome, centromeric region"/>
    <property type="evidence" value="ECO:0007669"/>
    <property type="project" value="TreeGrafter"/>
</dbReference>
<organism>
    <name type="scientific">Solenopsis invicta</name>
    <name type="common">Red imported fire ant</name>
    <name type="synonym">Solenopsis wagneri</name>
    <dbReference type="NCBI Taxonomy" id="13686"/>
    <lineage>
        <taxon>Eukaryota</taxon>
        <taxon>Metazoa</taxon>
        <taxon>Ecdysozoa</taxon>
        <taxon>Arthropoda</taxon>
        <taxon>Hexapoda</taxon>
        <taxon>Insecta</taxon>
        <taxon>Pterygota</taxon>
        <taxon>Neoptera</taxon>
        <taxon>Endopterygota</taxon>
        <taxon>Hymenoptera</taxon>
        <taxon>Apocrita</taxon>
        <taxon>Aculeata</taxon>
        <taxon>Formicoidea</taxon>
        <taxon>Formicidae</taxon>
        <taxon>Myrmicinae</taxon>
        <taxon>Solenopsis</taxon>
    </lineage>
</organism>
<gene>
    <name evidence="1" type="ORF">SINV_02258</name>
</gene>
<dbReference type="PANTHER" id="PTHR14222:SF2">
    <property type="entry name" value="CONDENSIN COMPLEX SUBUNIT 1"/>
    <property type="match status" value="1"/>
</dbReference>
<evidence type="ECO:0000313" key="1">
    <source>
        <dbReference type="EMBL" id="EFZ10397.1"/>
    </source>
</evidence>
<accession>E9J9V6</accession>